<keyword evidence="14 23" id="KW-0460">Magnesium</keyword>
<keyword evidence="6" id="KW-0444">Lipid biosynthesis</keyword>
<evidence type="ECO:0000256" key="18">
    <source>
        <dbReference type="ARBA" id="ARBA00023209"/>
    </source>
</evidence>
<feature type="binding site" evidence="21">
    <location>
        <begin position="24"/>
        <end position="28"/>
    </location>
    <ligand>
        <name>substrate</name>
    </ligand>
</feature>
<evidence type="ECO:0000256" key="2">
    <source>
        <dbReference type="ARBA" id="ARBA00005967"/>
    </source>
</evidence>
<feature type="binding site" evidence="22">
    <location>
        <position position="70"/>
    </location>
    <ligand>
        <name>ATP</name>
        <dbReference type="ChEBI" id="CHEBI:30616"/>
    </ligand>
</feature>
<evidence type="ECO:0000256" key="16">
    <source>
        <dbReference type="ARBA" id="ARBA00023098"/>
    </source>
</evidence>
<comment type="cofactor">
    <cofactor evidence="23">
        <name>Mg(2+)</name>
        <dbReference type="ChEBI" id="CHEBI:18420"/>
    </cofactor>
    <text evidence="23">Mn(2+), Zn(2+), Cd(2+) and Co(2+) support activity to lesser extents.</text>
</comment>
<keyword evidence="11 22" id="KW-0547">Nucleotide-binding</keyword>
<dbReference type="AlphaFoldDB" id="A0AAE2ZLC2"/>
<keyword evidence="9 24" id="KW-0812">Transmembrane</keyword>
<dbReference type="CDD" id="cd14264">
    <property type="entry name" value="DAGK_IM"/>
    <property type="match status" value="1"/>
</dbReference>
<evidence type="ECO:0000256" key="15">
    <source>
        <dbReference type="ARBA" id="ARBA00022989"/>
    </source>
</evidence>
<dbReference type="GO" id="GO:0004143">
    <property type="term" value="F:ATP-dependent diacylglycerol kinase activity"/>
    <property type="evidence" value="ECO:0007669"/>
    <property type="project" value="UniProtKB-EC"/>
</dbReference>
<dbReference type="InterPro" id="IPR036945">
    <property type="entry name" value="DAGK_sf"/>
</dbReference>
<dbReference type="GO" id="GO:0046872">
    <property type="term" value="F:metal ion binding"/>
    <property type="evidence" value="ECO:0007669"/>
    <property type="project" value="UniProtKB-KW"/>
</dbReference>
<keyword evidence="10 23" id="KW-0479">Metal-binding</keyword>
<feature type="binding site" evidence="22">
    <location>
        <position position="22"/>
    </location>
    <ligand>
        <name>ATP</name>
        <dbReference type="ChEBI" id="CHEBI:30616"/>
    </ligand>
</feature>
<evidence type="ECO:0000313" key="26">
    <source>
        <dbReference type="Proteomes" id="UP001196509"/>
    </source>
</evidence>
<comment type="caution">
    <text evidence="24">Lacks conserved residue(s) required for the propagation of feature annotation.</text>
</comment>
<evidence type="ECO:0000256" key="19">
    <source>
        <dbReference type="ARBA" id="ARBA00023264"/>
    </source>
</evidence>
<keyword evidence="26" id="KW-1185">Reference proteome</keyword>
<dbReference type="Pfam" id="PF01219">
    <property type="entry name" value="DAGK_prokar"/>
    <property type="match status" value="1"/>
</dbReference>
<evidence type="ECO:0000256" key="24">
    <source>
        <dbReference type="RuleBase" id="RU363065"/>
    </source>
</evidence>
<evidence type="ECO:0000256" key="4">
    <source>
        <dbReference type="ARBA" id="ARBA00017575"/>
    </source>
</evidence>
<dbReference type="GO" id="GO:0005524">
    <property type="term" value="F:ATP binding"/>
    <property type="evidence" value="ECO:0007669"/>
    <property type="project" value="UniProtKB-KW"/>
</dbReference>
<feature type="binding site" evidence="22">
    <location>
        <begin position="88"/>
        <end position="89"/>
    </location>
    <ligand>
        <name>ATP</name>
        <dbReference type="ChEBI" id="CHEBI:30616"/>
    </ligand>
</feature>
<keyword evidence="12 24" id="KW-0418">Kinase</keyword>
<evidence type="ECO:0000256" key="10">
    <source>
        <dbReference type="ARBA" id="ARBA00022723"/>
    </source>
</evidence>
<evidence type="ECO:0000256" key="20">
    <source>
        <dbReference type="PIRSR" id="PIRSR600829-1"/>
    </source>
</evidence>
<keyword evidence="16 24" id="KW-0443">Lipid metabolism</keyword>
<keyword evidence="8 24" id="KW-0808">Transferase</keyword>
<comment type="similarity">
    <text evidence="2 24">Belongs to the bacterial diacylglycerol kinase family.</text>
</comment>
<dbReference type="PANTHER" id="PTHR34299">
    <property type="entry name" value="DIACYLGLYCEROL KINASE"/>
    <property type="match status" value="1"/>
</dbReference>
<feature type="binding site" evidence="23">
    <location>
        <position position="22"/>
    </location>
    <ligand>
        <name>a divalent metal cation</name>
        <dbReference type="ChEBI" id="CHEBI:60240"/>
    </ligand>
</feature>
<evidence type="ECO:0000256" key="21">
    <source>
        <dbReference type="PIRSR" id="PIRSR600829-2"/>
    </source>
</evidence>
<dbReference type="GO" id="GO:0005886">
    <property type="term" value="C:plasma membrane"/>
    <property type="evidence" value="ECO:0007669"/>
    <property type="project" value="UniProtKB-SubCell"/>
</dbReference>
<reference evidence="25" key="1">
    <citation type="submission" date="2021-08" db="EMBL/GenBank/DDBJ databases">
        <title>Hoeflea bacterium WL0058 sp. nov., isolated from the sediment.</title>
        <authorList>
            <person name="Wang L."/>
            <person name="Zhang D."/>
        </authorList>
    </citation>
    <scope>NUCLEOTIDE SEQUENCE</scope>
    <source>
        <strain evidence="25">WL0058</strain>
    </source>
</reference>
<evidence type="ECO:0000256" key="13">
    <source>
        <dbReference type="ARBA" id="ARBA00022840"/>
    </source>
</evidence>
<proteinExistence type="inferred from homology"/>
<keyword evidence="15 24" id="KW-1133">Transmembrane helix</keyword>
<comment type="function">
    <text evidence="24">Catalyzes the ATP-dependent phosphorylation of sn-l,2-diacylglycerol (DAG) to phosphatidic acid. Involved in the recycling of diacylglycerol produced as a by-product during membrane-derived oligosaccharide (MDO) biosynthesis.</text>
</comment>
<comment type="subcellular location">
    <subcellularLocation>
        <location evidence="1 24">Cell inner membrane</location>
        <topology evidence="1 24">Multi-pass membrane protein</topology>
    </subcellularLocation>
</comment>
<keyword evidence="5" id="KW-1003">Cell membrane</keyword>
<dbReference type="InterPro" id="IPR000829">
    <property type="entry name" value="DAGK"/>
</dbReference>
<comment type="catalytic activity">
    <reaction evidence="24">
        <text>a 1,2-diacyl-sn-glycerol + ATP = a 1,2-diacyl-sn-glycero-3-phosphate + ADP + H(+)</text>
        <dbReference type="Rhea" id="RHEA:10272"/>
        <dbReference type="ChEBI" id="CHEBI:15378"/>
        <dbReference type="ChEBI" id="CHEBI:17815"/>
        <dbReference type="ChEBI" id="CHEBI:30616"/>
        <dbReference type="ChEBI" id="CHEBI:58608"/>
        <dbReference type="ChEBI" id="CHEBI:456216"/>
        <dbReference type="EC" id="2.7.1.107"/>
    </reaction>
</comment>
<evidence type="ECO:0000313" key="25">
    <source>
        <dbReference type="EMBL" id="MBW8636433.1"/>
    </source>
</evidence>
<feature type="binding site" evidence="21">
    <location>
        <begin position="7"/>
        <end position="12"/>
    </location>
    <ligand>
        <name>substrate</name>
    </ligand>
</feature>
<dbReference type="EMBL" id="JAICBX010000001">
    <property type="protein sequence ID" value="MBW8636433.1"/>
    <property type="molecule type" value="Genomic_DNA"/>
</dbReference>
<feature type="transmembrane region" description="Helical" evidence="24">
    <location>
        <begin position="49"/>
        <end position="69"/>
    </location>
</feature>
<protein>
    <recommendedName>
        <fullName evidence="4 24">Diacylglycerol kinase</fullName>
        <ecNumber evidence="3 24">2.7.1.107</ecNumber>
    </recommendedName>
</protein>
<keyword evidence="19 24" id="KW-1208">Phospholipid metabolism</keyword>
<evidence type="ECO:0000256" key="22">
    <source>
        <dbReference type="PIRSR" id="PIRSR600829-3"/>
    </source>
</evidence>
<dbReference type="RefSeq" id="WP_220227117.1">
    <property type="nucleotide sequence ID" value="NZ_JAICBX010000001.1"/>
</dbReference>
<dbReference type="InterPro" id="IPR033718">
    <property type="entry name" value="DAGK_prok"/>
</dbReference>
<keyword evidence="17 24" id="KW-0472">Membrane</keyword>
<feature type="binding site" evidence="23">
    <location>
        <position position="70"/>
    </location>
    <ligand>
        <name>a divalent metal cation</name>
        <dbReference type="ChEBI" id="CHEBI:60240"/>
    </ligand>
</feature>
<accession>A0AAE2ZLC2</accession>
<evidence type="ECO:0000256" key="3">
    <source>
        <dbReference type="ARBA" id="ARBA00012133"/>
    </source>
</evidence>
<evidence type="ECO:0000256" key="11">
    <source>
        <dbReference type="ARBA" id="ARBA00022741"/>
    </source>
</evidence>
<evidence type="ECO:0000256" key="14">
    <source>
        <dbReference type="ARBA" id="ARBA00022842"/>
    </source>
</evidence>
<evidence type="ECO:0000256" key="6">
    <source>
        <dbReference type="ARBA" id="ARBA00022516"/>
    </source>
</evidence>
<name>A0AAE2ZLC2_9HYPH</name>
<dbReference type="PANTHER" id="PTHR34299:SF1">
    <property type="entry name" value="DIACYLGLYCEROL KINASE"/>
    <property type="match status" value="1"/>
</dbReference>
<evidence type="ECO:0000256" key="8">
    <source>
        <dbReference type="ARBA" id="ARBA00022679"/>
    </source>
</evidence>
<evidence type="ECO:0000256" key="23">
    <source>
        <dbReference type="PIRSR" id="PIRSR600829-4"/>
    </source>
</evidence>
<feature type="binding site" evidence="21">
    <location>
        <position position="92"/>
    </location>
    <ligand>
        <name>substrate</name>
    </ligand>
</feature>
<evidence type="ECO:0000256" key="12">
    <source>
        <dbReference type="ARBA" id="ARBA00022777"/>
    </source>
</evidence>
<evidence type="ECO:0000256" key="1">
    <source>
        <dbReference type="ARBA" id="ARBA00004429"/>
    </source>
</evidence>
<evidence type="ECO:0000256" key="5">
    <source>
        <dbReference type="ARBA" id="ARBA00022475"/>
    </source>
</evidence>
<dbReference type="GO" id="GO:0006654">
    <property type="term" value="P:phosphatidic acid biosynthetic process"/>
    <property type="evidence" value="ECO:0007669"/>
    <property type="project" value="InterPro"/>
</dbReference>
<keyword evidence="13 22" id="KW-0067">ATP-binding</keyword>
<dbReference type="Gene3D" id="1.10.287.3610">
    <property type="match status" value="1"/>
</dbReference>
<feature type="transmembrane region" description="Helical" evidence="24">
    <location>
        <begin position="90"/>
        <end position="111"/>
    </location>
</feature>
<keyword evidence="18" id="KW-0594">Phospholipid biosynthesis</keyword>
<evidence type="ECO:0000256" key="17">
    <source>
        <dbReference type="ARBA" id="ARBA00023136"/>
    </source>
</evidence>
<comment type="caution">
    <text evidence="25">The sequence shown here is derived from an EMBL/GenBank/DDBJ whole genome shotgun (WGS) entry which is preliminary data.</text>
</comment>
<gene>
    <name evidence="25" type="ORF">K1W69_04460</name>
</gene>
<feature type="active site" description="Proton acceptor" evidence="20">
    <location>
        <position position="63"/>
    </location>
</feature>
<feature type="binding site" evidence="21">
    <location>
        <position position="63"/>
    </location>
    <ligand>
        <name>substrate</name>
    </ligand>
</feature>
<sequence length="118" mass="12946">MKKFYPAFLNSWHGLVHAARNEQAFRYEVYCFIASVPLAAWLADTALHFAMLVGSVALLMIVELLNTGIEAVCDGLSGHYMKEIKIAKDCGSAAVLLCILLATLVWLAAIIERTGIFT</sequence>
<evidence type="ECO:0000256" key="7">
    <source>
        <dbReference type="ARBA" id="ARBA00022519"/>
    </source>
</evidence>
<evidence type="ECO:0000256" key="9">
    <source>
        <dbReference type="ARBA" id="ARBA00022692"/>
    </source>
</evidence>
<dbReference type="Proteomes" id="UP001196509">
    <property type="component" value="Unassembled WGS sequence"/>
</dbReference>
<dbReference type="EC" id="2.7.1.107" evidence="3 24"/>
<keyword evidence="7 24" id="KW-0997">Cell inner membrane</keyword>
<organism evidence="25 26">
    <name type="scientific">Flavimaribacter sediminis</name>
    <dbReference type="NCBI Taxonomy" id="2865987"/>
    <lineage>
        <taxon>Bacteria</taxon>
        <taxon>Pseudomonadati</taxon>
        <taxon>Pseudomonadota</taxon>
        <taxon>Alphaproteobacteria</taxon>
        <taxon>Hyphomicrobiales</taxon>
        <taxon>Rhizobiaceae</taxon>
        <taxon>Flavimaribacter</taxon>
    </lineage>
</organism>